<reference evidence="12" key="1">
    <citation type="submission" date="2018-06" db="EMBL/GenBank/DDBJ databases">
        <authorList>
            <person name="Zhirakovskaya E."/>
        </authorList>
    </citation>
    <scope>NUCLEOTIDE SEQUENCE</scope>
</reference>
<evidence type="ECO:0000256" key="3">
    <source>
        <dbReference type="ARBA" id="ARBA00022617"/>
    </source>
</evidence>
<evidence type="ECO:0000256" key="1">
    <source>
        <dbReference type="ARBA" id="ARBA00004141"/>
    </source>
</evidence>
<comment type="subcellular location">
    <subcellularLocation>
        <location evidence="1">Membrane</location>
        <topology evidence="1">Multi-pass membrane protein</topology>
    </subcellularLocation>
</comment>
<keyword evidence="6" id="KW-0249">Electron transport</keyword>
<organism evidence="12">
    <name type="scientific">hydrothermal vent metagenome</name>
    <dbReference type="NCBI Taxonomy" id="652676"/>
    <lineage>
        <taxon>unclassified sequences</taxon>
        <taxon>metagenomes</taxon>
        <taxon>ecological metagenomes</taxon>
    </lineage>
</organism>
<evidence type="ECO:0000256" key="5">
    <source>
        <dbReference type="ARBA" id="ARBA00022723"/>
    </source>
</evidence>
<evidence type="ECO:0000259" key="11">
    <source>
        <dbReference type="PROSITE" id="PS51003"/>
    </source>
</evidence>
<evidence type="ECO:0000256" key="2">
    <source>
        <dbReference type="ARBA" id="ARBA00022448"/>
    </source>
</evidence>
<dbReference type="GO" id="GO:0046872">
    <property type="term" value="F:metal ion binding"/>
    <property type="evidence" value="ECO:0007669"/>
    <property type="project" value="UniProtKB-KW"/>
</dbReference>
<keyword evidence="4 10" id="KW-0812">Transmembrane</keyword>
<dbReference type="GO" id="GO:0016491">
    <property type="term" value="F:oxidoreductase activity"/>
    <property type="evidence" value="ECO:0007669"/>
    <property type="project" value="InterPro"/>
</dbReference>
<evidence type="ECO:0000256" key="8">
    <source>
        <dbReference type="ARBA" id="ARBA00023004"/>
    </source>
</evidence>
<evidence type="ECO:0000256" key="10">
    <source>
        <dbReference type="SAM" id="Phobius"/>
    </source>
</evidence>
<evidence type="ECO:0000313" key="12">
    <source>
        <dbReference type="EMBL" id="VAV93760.1"/>
    </source>
</evidence>
<feature type="domain" description="Cytochrome b/b6 C-terminal region profile" evidence="11">
    <location>
        <begin position="28"/>
        <end position="152"/>
    </location>
</feature>
<dbReference type="AlphaFoldDB" id="A0A3B0RKT3"/>
<keyword evidence="5" id="KW-0479">Metal-binding</keyword>
<keyword evidence="2" id="KW-0813">Transport</keyword>
<keyword evidence="3" id="KW-0349">Heme</keyword>
<protein>
    <recommendedName>
        <fullName evidence="11">Cytochrome b/b6 C-terminal region profile domain-containing protein</fullName>
    </recommendedName>
</protein>
<evidence type="ECO:0000256" key="6">
    <source>
        <dbReference type="ARBA" id="ARBA00022982"/>
    </source>
</evidence>
<dbReference type="InterPro" id="IPR027387">
    <property type="entry name" value="Cytb/b6-like_sf"/>
</dbReference>
<evidence type="ECO:0000256" key="7">
    <source>
        <dbReference type="ARBA" id="ARBA00022989"/>
    </source>
</evidence>
<feature type="transmembrane region" description="Helical" evidence="10">
    <location>
        <begin position="132"/>
        <end position="155"/>
    </location>
</feature>
<sequence>MSDDKPTPPSNVRVLGFVEGKPLVGDRKVPEEEDSVMVWPHLLIRHGVVALAVMVFVLGISLFFNAPLKEMANPTITPNPEKAPWYFAALQELLSRFHPLVAGVLVPGAIIVGLLALPFIDRNPDTRMRNRRIAVATFTIFMVAWIILTLIGFAFRGPNWGWVWPWQEWYGEL</sequence>
<dbReference type="PROSITE" id="PS51003">
    <property type="entry name" value="CYTB_CTER"/>
    <property type="match status" value="1"/>
</dbReference>
<dbReference type="Pfam" id="PF00032">
    <property type="entry name" value="Cytochrom_B_C"/>
    <property type="match status" value="1"/>
</dbReference>
<keyword evidence="7 10" id="KW-1133">Transmembrane helix</keyword>
<evidence type="ECO:0000256" key="9">
    <source>
        <dbReference type="ARBA" id="ARBA00023136"/>
    </source>
</evidence>
<dbReference type="InterPro" id="IPR036150">
    <property type="entry name" value="Cyt_b/b6_C_sf"/>
</dbReference>
<dbReference type="Gene3D" id="1.20.810.10">
    <property type="entry name" value="Cytochrome Bc1 Complex, Chain C"/>
    <property type="match status" value="1"/>
</dbReference>
<dbReference type="EMBL" id="UOEK01000049">
    <property type="protein sequence ID" value="VAV93760.1"/>
    <property type="molecule type" value="Genomic_DNA"/>
</dbReference>
<dbReference type="GO" id="GO:0016020">
    <property type="term" value="C:membrane"/>
    <property type="evidence" value="ECO:0007669"/>
    <property type="project" value="UniProtKB-SubCell"/>
</dbReference>
<dbReference type="GO" id="GO:0009055">
    <property type="term" value="F:electron transfer activity"/>
    <property type="evidence" value="ECO:0007669"/>
    <property type="project" value="InterPro"/>
</dbReference>
<keyword evidence="8" id="KW-0408">Iron</keyword>
<gene>
    <name evidence="12" type="ORF">MNBD_ACTINO02-313</name>
</gene>
<evidence type="ECO:0000256" key="4">
    <source>
        <dbReference type="ARBA" id="ARBA00022692"/>
    </source>
</evidence>
<feature type="transmembrane region" description="Helical" evidence="10">
    <location>
        <begin position="100"/>
        <end position="120"/>
    </location>
</feature>
<keyword evidence="9 10" id="KW-0472">Membrane</keyword>
<feature type="transmembrane region" description="Helical" evidence="10">
    <location>
        <begin position="42"/>
        <end position="64"/>
    </location>
</feature>
<dbReference type="SUPFAM" id="SSF81648">
    <property type="entry name" value="a domain/subunit of cytochrome bc1 complex (Ubiquinol-cytochrome c reductase)"/>
    <property type="match status" value="1"/>
</dbReference>
<dbReference type="InterPro" id="IPR005798">
    <property type="entry name" value="Cyt_b/b6_C"/>
</dbReference>
<name>A0A3B0RKT3_9ZZZZ</name>
<proteinExistence type="predicted"/>
<accession>A0A3B0RKT3</accession>